<reference evidence="10 11" key="1">
    <citation type="journal article" date="2016" name="BMC Genomics">
        <title>Comparative genomics reveals Cyclospora cayetanensis possesses coccidia-like metabolism and invasion components but unique surface antigens.</title>
        <authorList>
            <person name="Liu S."/>
            <person name="Wang L."/>
            <person name="Zheng H."/>
            <person name="Xu Z."/>
            <person name="Roellig D.M."/>
            <person name="Li N."/>
            <person name="Frace M.A."/>
            <person name="Tang K."/>
            <person name="Arrowood M.J."/>
            <person name="Moss D.M."/>
            <person name="Zhang L."/>
            <person name="Feng Y."/>
            <person name="Xiao L."/>
        </authorList>
    </citation>
    <scope>NUCLEOTIDE SEQUENCE [LARGE SCALE GENOMIC DNA]</scope>
    <source>
        <strain evidence="10 11">CHN_HEN01</strain>
    </source>
</reference>
<evidence type="ECO:0000256" key="3">
    <source>
        <dbReference type="ARBA" id="ARBA00012743"/>
    </source>
</evidence>
<dbReference type="NCBIfam" id="TIGR00552">
    <property type="entry name" value="nadE"/>
    <property type="match status" value="1"/>
</dbReference>
<evidence type="ECO:0000256" key="5">
    <source>
        <dbReference type="ARBA" id="ARBA00022741"/>
    </source>
</evidence>
<comment type="pathway">
    <text evidence="1">Cofactor biosynthesis; NAD(+) biosynthesis; NAD(+) from deamido-NAD(+) (L-Gln route): step 1/1.</text>
</comment>
<evidence type="ECO:0000313" key="10">
    <source>
        <dbReference type="EMBL" id="OEH75107.1"/>
    </source>
</evidence>
<dbReference type="GO" id="GO:0005524">
    <property type="term" value="F:ATP binding"/>
    <property type="evidence" value="ECO:0007669"/>
    <property type="project" value="UniProtKB-KW"/>
</dbReference>
<dbReference type="GO" id="GO:0005737">
    <property type="term" value="C:cytoplasm"/>
    <property type="evidence" value="ECO:0007669"/>
    <property type="project" value="InterPro"/>
</dbReference>
<evidence type="ECO:0000256" key="7">
    <source>
        <dbReference type="ARBA" id="ARBA00023027"/>
    </source>
</evidence>
<dbReference type="InterPro" id="IPR022310">
    <property type="entry name" value="NAD/GMP_synthase"/>
</dbReference>
<comment type="similarity">
    <text evidence="2">In the C-terminal section; belongs to the NAD synthetase family.</text>
</comment>
<comment type="caution">
    <text evidence="10">The sequence shown here is derived from an EMBL/GenBank/DDBJ whole genome shotgun (WGS) entry which is preliminary data.</text>
</comment>
<dbReference type="PIRSF" id="PIRSF006630">
    <property type="entry name" value="NADS_GAT"/>
    <property type="match status" value="1"/>
</dbReference>
<keyword evidence="5" id="KW-0547">Nucleotide-binding</keyword>
<dbReference type="Gene3D" id="3.40.50.620">
    <property type="entry name" value="HUPs"/>
    <property type="match status" value="2"/>
</dbReference>
<dbReference type="HAMAP" id="MF_02090">
    <property type="entry name" value="NadE_glutamine_dep"/>
    <property type="match status" value="1"/>
</dbReference>
<dbReference type="SUPFAM" id="SSF52402">
    <property type="entry name" value="Adenine nucleotide alpha hydrolases-like"/>
    <property type="match status" value="1"/>
</dbReference>
<gene>
    <name evidence="10" type="ORF">cyc_01835</name>
</gene>
<dbReference type="InterPro" id="IPR014445">
    <property type="entry name" value="Gln-dep_NAD_synthase"/>
</dbReference>
<dbReference type="InParanoid" id="A0A1D3CV73"/>
<dbReference type="FunCoup" id="A0A1D3CV73">
    <property type="interactions" value="185"/>
</dbReference>
<evidence type="ECO:0000256" key="1">
    <source>
        <dbReference type="ARBA" id="ARBA00005188"/>
    </source>
</evidence>
<dbReference type="InterPro" id="IPR036526">
    <property type="entry name" value="C-N_Hydrolase_sf"/>
</dbReference>
<dbReference type="SUPFAM" id="SSF56317">
    <property type="entry name" value="Carbon-nitrogen hydrolase"/>
    <property type="match status" value="1"/>
</dbReference>
<keyword evidence="11" id="KW-1185">Reference proteome</keyword>
<evidence type="ECO:0000256" key="8">
    <source>
        <dbReference type="ARBA" id="ARBA00030681"/>
    </source>
</evidence>
<dbReference type="GO" id="GO:0004359">
    <property type="term" value="F:glutaminase activity"/>
    <property type="evidence" value="ECO:0007669"/>
    <property type="project" value="InterPro"/>
</dbReference>
<dbReference type="EMBL" id="JROU02001828">
    <property type="protein sequence ID" value="OEH75107.1"/>
    <property type="molecule type" value="Genomic_DNA"/>
</dbReference>
<proteinExistence type="inferred from homology"/>
<dbReference type="PROSITE" id="PS50263">
    <property type="entry name" value="CN_HYDROLASE"/>
    <property type="match status" value="1"/>
</dbReference>
<evidence type="ECO:0000259" key="9">
    <source>
        <dbReference type="PROSITE" id="PS50263"/>
    </source>
</evidence>
<dbReference type="InterPro" id="IPR014729">
    <property type="entry name" value="Rossmann-like_a/b/a_fold"/>
</dbReference>
<dbReference type="InterPro" id="IPR003694">
    <property type="entry name" value="NAD_synthase"/>
</dbReference>
<dbReference type="GO" id="GO:0009435">
    <property type="term" value="P:NAD+ biosynthetic process"/>
    <property type="evidence" value="ECO:0007669"/>
    <property type="project" value="UniProtKB-UniPathway"/>
</dbReference>
<dbReference type="VEuPathDB" id="ToxoDB:LOC34618773"/>
<dbReference type="PANTHER" id="PTHR23090:SF9">
    <property type="entry name" value="GLUTAMINE-DEPENDENT NAD(+) SYNTHETASE"/>
    <property type="match status" value="1"/>
</dbReference>
<dbReference type="Proteomes" id="UP000095192">
    <property type="component" value="Unassembled WGS sequence"/>
</dbReference>
<dbReference type="AlphaFoldDB" id="A0A1D3CV73"/>
<evidence type="ECO:0000256" key="6">
    <source>
        <dbReference type="ARBA" id="ARBA00022840"/>
    </source>
</evidence>
<keyword evidence="4" id="KW-0436">Ligase</keyword>
<dbReference type="VEuPathDB" id="ToxoDB:cyc_01835"/>
<dbReference type="GO" id="GO:0003952">
    <property type="term" value="F:NAD+ synthase (glutamine-hydrolyzing) activity"/>
    <property type="evidence" value="ECO:0007669"/>
    <property type="project" value="UniProtKB-EC"/>
</dbReference>
<evidence type="ECO:0000256" key="4">
    <source>
        <dbReference type="ARBA" id="ARBA00022598"/>
    </source>
</evidence>
<evidence type="ECO:0000256" key="2">
    <source>
        <dbReference type="ARBA" id="ARBA00007145"/>
    </source>
</evidence>
<protein>
    <recommendedName>
        <fullName evidence="3">NAD(+) synthase (glutamine-hydrolyzing)</fullName>
        <ecNumber evidence="3">6.3.5.1</ecNumber>
    </recommendedName>
    <alternativeName>
        <fullName evidence="8">NAD(+) synthase [glutamine-hydrolyzing]</fullName>
    </alternativeName>
</protein>
<dbReference type="CDD" id="cd07570">
    <property type="entry name" value="GAT_Gln-NAD-synth"/>
    <property type="match status" value="1"/>
</dbReference>
<dbReference type="UniPathway" id="UPA00253">
    <property type="reaction ID" value="UER00334"/>
</dbReference>
<evidence type="ECO:0000313" key="11">
    <source>
        <dbReference type="Proteomes" id="UP000095192"/>
    </source>
</evidence>
<sequence>MDNPSTVEPSLFNNVACGPLEAHQGVPAAPAVVPLGGLDEHPHTSGVLGGPFDSLARISACSLNQWALDFDGNYRRIAESICMAKRQGSKFRVGPELETCGYGCEDHFLEEDTERHSWELIAKLLSSSLTDGILVEVGAPVLFQGSQYNCRVLLLNRRVLLVRPKTQLVDEGGYRESRYFSAWKGGPLQQLQLHETVVNTTGQQTAPIGLALLKCRGSLIGFECCEELWSPFPSHAESFLQGADIVSNGSSSYFQMGKFVKRMELLQDATRRHGGVYVYSNQHGCDGGRVVFDGGVAVCVCGTFAAIGPRLFLHEVSVQTVTVDLALVRAHRRANPTIGRASASLAPSQLLPIIAAEITLSPEATALPRMLRYEGVQHSFFEPASFGNAQQVTSQATMPPPLSPEEETARAASVWMWDYLRRSGMRGFFVPLSGGADSAAVLVLLAYMCHALIETVSPVVQAPTALVGSNPGGPLRPLSPENSPRPLFLQEQLGEDLGGPLGVLRDLEKVLGLSAGSPDFPRDGRGLCHMLLHTCYMGTAQSSSTTRDLSNSLADELGVYHVATTIDTVAQGFTSVFQSIAGWSPRFEAQGGSREEDLALQNIQARSRMVLSYLLAQLIAHGRRKALGGRGPRGGALLVVGTGNADETLRGYLTKYDCSSGDINPIGSLSKPDIQKLLAWAATNPPLNCPVLMEVLNQRPTAELRPTVPGALPQTDEEEMGISYAELSLFGKLRKAYRCGPLSLLKAVLLQGISAPSKVVYKRVQHFFTCYGMNRHKTATLTPSLQLMPSTPDDSRFDHRPLLYPPMGWQFRAMKSVARAWGELRNEPESAL</sequence>
<dbReference type="PANTHER" id="PTHR23090">
    <property type="entry name" value="NH 3 /GLUTAMINE-DEPENDENT NAD + SYNTHETASE"/>
    <property type="match status" value="1"/>
</dbReference>
<name>A0A1D3CV73_9EIME</name>
<dbReference type="Pfam" id="PF00795">
    <property type="entry name" value="CN_hydrolase"/>
    <property type="match status" value="1"/>
</dbReference>
<keyword evidence="7" id="KW-0520">NAD</keyword>
<feature type="domain" description="CN hydrolase" evidence="9">
    <location>
        <begin position="56"/>
        <end position="325"/>
    </location>
</feature>
<keyword evidence="6" id="KW-0067">ATP-binding</keyword>
<dbReference type="Gene3D" id="3.60.110.10">
    <property type="entry name" value="Carbon-nitrogen hydrolase"/>
    <property type="match status" value="1"/>
</dbReference>
<dbReference type="CDD" id="cd00553">
    <property type="entry name" value="NAD_synthase"/>
    <property type="match status" value="1"/>
</dbReference>
<dbReference type="InterPro" id="IPR003010">
    <property type="entry name" value="C-N_Hydrolase"/>
</dbReference>
<dbReference type="EC" id="6.3.5.1" evidence="3"/>
<organism evidence="10 11">
    <name type="scientific">Cyclospora cayetanensis</name>
    <dbReference type="NCBI Taxonomy" id="88456"/>
    <lineage>
        <taxon>Eukaryota</taxon>
        <taxon>Sar</taxon>
        <taxon>Alveolata</taxon>
        <taxon>Apicomplexa</taxon>
        <taxon>Conoidasida</taxon>
        <taxon>Coccidia</taxon>
        <taxon>Eucoccidiorida</taxon>
        <taxon>Eimeriorina</taxon>
        <taxon>Eimeriidae</taxon>
        <taxon>Cyclospora</taxon>
    </lineage>
</organism>
<dbReference type="Pfam" id="PF02540">
    <property type="entry name" value="NAD_synthase"/>
    <property type="match status" value="1"/>
</dbReference>
<accession>A0A1D3CV73</accession>